<dbReference type="PANTHER" id="PTHR13016:SF0">
    <property type="entry name" value="AMME SYNDROME CANDIDATE GENE 1 PROTEIN"/>
    <property type="match status" value="1"/>
</dbReference>
<dbReference type="Proteomes" id="UP001499915">
    <property type="component" value="Unassembled WGS sequence"/>
</dbReference>
<protein>
    <recommendedName>
        <fullName evidence="1">AMMECR1 domain-containing protein</fullName>
    </recommendedName>
</protein>
<evidence type="ECO:0000313" key="3">
    <source>
        <dbReference type="Proteomes" id="UP001499915"/>
    </source>
</evidence>
<evidence type="ECO:0000313" key="2">
    <source>
        <dbReference type="EMBL" id="GAA0684231.1"/>
    </source>
</evidence>
<accession>A0ABN1I3W9</accession>
<evidence type="ECO:0000259" key="1">
    <source>
        <dbReference type="PROSITE" id="PS51112"/>
    </source>
</evidence>
<reference evidence="2 3" key="1">
    <citation type="journal article" date="2019" name="Int. J. Syst. Evol. Microbiol.">
        <title>The Global Catalogue of Microorganisms (GCM) 10K type strain sequencing project: providing services to taxonomists for standard genome sequencing and annotation.</title>
        <authorList>
            <consortium name="The Broad Institute Genomics Platform"/>
            <consortium name="The Broad Institute Genome Sequencing Center for Infectious Disease"/>
            <person name="Wu L."/>
            <person name="Ma J."/>
        </authorList>
    </citation>
    <scope>NUCLEOTIDE SEQUENCE [LARGE SCALE GENOMIC DNA]</scope>
    <source>
        <strain evidence="2 3">JCM 15134</strain>
    </source>
</reference>
<dbReference type="InterPro" id="IPR027485">
    <property type="entry name" value="AMMECR1_N"/>
</dbReference>
<proteinExistence type="predicted"/>
<dbReference type="SUPFAM" id="SSF143447">
    <property type="entry name" value="AMMECR1-like"/>
    <property type="match status" value="1"/>
</dbReference>
<dbReference type="PROSITE" id="PS51112">
    <property type="entry name" value="AMMECR1"/>
    <property type="match status" value="1"/>
</dbReference>
<organism evidence="2 3">
    <name type="scientific">Marinobacterium maritimum</name>
    <dbReference type="NCBI Taxonomy" id="500162"/>
    <lineage>
        <taxon>Bacteria</taxon>
        <taxon>Pseudomonadati</taxon>
        <taxon>Pseudomonadota</taxon>
        <taxon>Gammaproteobacteria</taxon>
        <taxon>Oceanospirillales</taxon>
        <taxon>Oceanospirillaceae</taxon>
        <taxon>Marinobacterium</taxon>
    </lineage>
</organism>
<dbReference type="Pfam" id="PF01871">
    <property type="entry name" value="AMMECR1"/>
    <property type="match status" value="1"/>
</dbReference>
<dbReference type="InterPro" id="IPR036071">
    <property type="entry name" value="AMMECR1_dom_sf"/>
</dbReference>
<sequence>MVPMSVTEYNSQQRAAILLLAREGVCQAVRTGSVELPDITSLEPFLREDRACFVTLESHAELRGCIGSLQATRPLGHDLLHNACGAALYDYRFEALQASEPVQVSVSILSPLEEMSFSSESDLLAQLIPREDGLLIQAGRNRATFLPVVWEGLPTPELFLRALKRKAALPADYWSDQVKAWRYHSEYFAEEGEKPACE</sequence>
<dbReference type="Gene3D" id="3.30.1490.150">
    <property type="entry name" value="Hypothetical protein ph0010, domain 2"/>
    <property type="match status" value="1"/>
</dbReference>
<dbReference type="EMBL" id="BAAAET010000001">
    <property type="protein sequence ID" value="GAA0684231.1"/>
    <property type="molecule type" value="Genomic_DNA"/>
</dbReference>
<dbReference type="Gene3D" id="3.30.700.20">
    <property type="entry name" value="Hypothetical protein ph0010, domain 1"/>
    <property type="match status" value="1"/>
</dbReference>
<comment type="caution">
    <text evidence="2">The sequence shown here is derived from an EMBL/GenBank/DDBJ whole genome shotgun (WGS) entry which is preliminary data.</text>
</comment>
<dbReference type="InterPro" id="IPR002733">
    <property type="entry name" value="AMMECR1_domain"/>
</dbReference>
<feature type="domain" description="AMMECR1" evidence="1">
    <location>
        <begin position="11"/>
        <end position="198"/>
    </location>
</feature>
<name>A0ABN1I3W9_9GAMM</name>
<dbReference type="InterPro" id="IPR023473">
    <property type="entry name" value="AMMECR1"/>
</dbReference>
<keyword evidence="3" id="KW-1185">Reference proteome</keyword>
<dbReference type="NCBIfam" id="TIGR04335">
    <property type="entry name" value="AmmeMemoSam_A"/>
    <property type="match status" value="1"/>
</dbReference>
<dbReference type="InterPro" id="IPR027623">
    <property type="entry name" value="AmmeMemoSam_A"/>
</dbReference>
<gene>
    <name evidence="2" type="ORF">GCM10009104_06930</name>
</gene>
<dbReference type="PANTHER" id="PTHR13016">
    <property type="entry name" value="AMMECR1 HOMOLOG"/>
    <property type="match status" value="1"/>
</dbReference>